<keyword evidence="1" id="KW-0732">Signal</keyword>
<dbReference type="KEGG" id="aco:Amico_0328"/>
<gene>
    <name evidence="2" type="ordered locus">Amico_0328</name>
</gene>
<feature type="chain" id="PRO_5003071050" evidence="1">
    <location>
        <begin position="23"/>
        <end position="152"/>
    </location>
</feature>
<proteinExistence type="predicted"/>
<dbReference type="Proteomes" id="UP000002366">
    <property type="component" value="Chromosome"/>
</dbReference>
<evidence type="ECO:0000313" key="3">
    <source>
        <dbReference type="Proteomes" id="UP000002366"/>
    </source>
</evidence>
<organism evidence="2 3">
    <name type="scientific">Aminobacterium colombiense (strain DSM 12261 / ALA-1)</name>
    <dbReference type="NCBI Taxonomy" id="572547"/>
    <lineage>
        <taxon>Bacteria</taxon>
        <taxon>Thermotogati</taxon>
        <taxon>Synergistota</taxon>
        <taxon>Synergistia</taxon>
        <taxon>Synergistales</taxon>
        <taxon>Aminobacteriaceae</taxon>
        <taxon>Aminobacterium</taxon>
    </lineage>
</organism>
<dbReference type="OrthoDB" id="6420at2"/>
<protein>
    <submittedName>
        <fullName evidence="2">Uncharacterized protein</fullName>
    </submittedName>
</protein>
<sequence>MKRPLLILAICMAIFAALGVSAADASDFSLFEIREIAVKGSKLHIRGDADLPEGAMLNIALHFPGFDGKPGNKKDIKVHVNKNHFFIQVRLPKDRKDCPWIGILRAIFRPSLQEEKIKKQVGPKGEHLKGIKVRFENGENIFFDERDFSLEL</sequence>
<dbReference type="RefSeq" id="WP_013047737.1">
    <property type="nucleotide sequence ID" value="NC_014011.1"/>
</dbReference>
<feature type="signal peptide" evidence="1">
    <location>
        <begin position="1"/>
        <end position="22"/>
    </location>
</feature>
<dbReference type="AlphaFoldDB" id="D5ED39"/>
<evidence type="ECO:0000313" key="2">
    <source>
        <dbReference type="EMBL" id="ADE56471.1"/>
    </source>
</evidence>
<dbReference type="HOGENOM" id="CLU_1718513_0_0_0"/>
<dbReference type="EMBL" id="CP001997">
    <property type="protein sequence ID" value="ADE56471.1"/>
    <property type="molecule type" value="Genomic_DNA"/>
</dbReference>
<evidence type="ECO:0000256" key="1">
    <source>
        <dbReference type="SAM" id="SignalP"/>
    </source>
</evidence>
<reference evidence="2 3" key="1">
    <citation type="journal article" date="2010" name="Stand. Genomic Sci.">
        <title>Complete genome sequence of Aminobacterium colombiense type strain (ALA-1).</title>
        <authorList>
            <person name="Chertkov O."/>
            <person name="Sikorski J."/>
            <person name="Brambilla E."/>
            <person name="Lapidus A."/>
            <person name="Copeland A."/>
            <person name="Glavina Del Rio T."/>
            <person name="Nolan M."/>
            <person name="Lucas S."/>
            <person name="Tice H."/>
            <person name="Cheng J.F."/>
            <person name="Han C."/>
            <person name="Detter J.C."/>
            <person name="Bruce D."/>
            <person name="Tapia R."/>
            <person name="Goodwin L."/>
            <person name="Pitluck S."/>
            <person name="Liolios K."/>
            <person name="Ivanova N."/>
            <person name="Mavromatis K."/>
            <person name="Ovchinnikova G."/>
            <person name="Pati A."/>
            <person name="Chen A."/>
            <person name="Palaniappan K."/>
            <person name="Land M."/>
            <person name="Hauser L."/>
            <person name="Chang Y.J."/>
            <person name="Jeffries C.D."/>
            <person name="Spring S."/>
            <person name="Rohde M."/>
            <person name="Goker M."/>
            <person name="Bristow J."/>
            <person name="Eisen J.A."/>
            <person name="Markowitz V."/>
            <person name="Hugenholtz P."/>
            <person name="Kyrpides N.C."/>
            <person name="Klenk H.P."/>
        </authorList>
    </citation>
    <scope>NUCLEOTIDE SEQUENCE [LARGE SCALE GENOMIC DNA]</scope>
    <source>
        <strain evidence="3">DSM 12261 / ALA-1</strain>
    </source>
</reference>
<keyword evidence="3" id="KW-1185">Reference proteome</keyword>
<name>D5ED39_AMICL</name>
<dbReference type="STRING" id="572547.Amico_0328"/>
<dbReference type="eggNOG" id="ENOG5034B29">
    <property type="taxonomic scope" value="Bacteria"/>
</dbReference>
<accession>D5ED39</accession>